<sequence>MMILRNGPLPNDPSREAPERVRKTHKDPETTHRLTKLPIDSKLKMNYEKQMRNANRRERAIVGADNVSDVSSYISIPEEEYDKIISDQPYFDRVKCWLSAHTLSWLADKRKQLRTRPRDSDNASPNPTTTQPLKRFRANDELNEVDPTARPFISFDQAFLDLGLHGYNVPLSFFTNRNVDFLNNNSISFRRTKISHIEGKPQILDLADVMRKMKDSRDAGTVRELELEHFEWIEATENFYAYQVSLYAEGTDAHEPIFYRKHFGFFENQVDSVKLYDLWKDIELEMRQKHQNKKTNFDLFDYRTEWGRVKSRYDALDAPTPNTSSTLRLSRFNNTKNQKLSTDLSPAPLSNSFPIDNKDKGSRTPCCIICGGVGHTYLLHNDTTHGPSKWAVQEGSDLFHPRTGARICSYWNIFSTCTKKCTAANHICTLCGGSHSALKWDPSCRVSRPTNL</sequence>
<evidence type="ECO:0000313" key="3">
    <source>
        <dbReference type="Proteomes" id="UP001163850"/>
    </source>
</evidence>
<feature type="compositionally biased region" description="Polar residues" evidence="1">
    <location>
        <begin position="122"/>
        <end position="132"/>
    </location>
</feature>
<dbReference type="Proteomes" id="UP001163850">
    <property type="component" value="Unassembled WGS sequence"/>
</dbReference>
<accession>A0AA38PYI5</accession>
<reference evidence="2" key="1">
    <citation type="submission" date="2022-08" db="EMBL/GenBank/DDBJ databases">
        <authorList>
            <consortium name="DOE Joint Genome Institute"/>
            <person name="Min B."/>
            <person name="Riley R."/>
            <person name="Sierra-Patev S."/>
            <person name="Naranjo-Ortiz M."/>
            <person name="Looney B."/>
            <person name="Konkel Z."/>
            <person name="Slot J.C."/>
            <person name="Sakamoto Y."/>
            <person name="Steenwyk J.L."/>
            <person name="Rokas A."/>
            <person name="Carro J."/>
            <person name="Camarero S."/>
            <person name="Ferreira P."/>
            <person name="Molpeceres G."/>
            <person name="Ruiz-Duenas F.J."/>
            <person name="Serrano A."/>
            <person name="Henrissat B."/>
            <person name="Drula E."/>
            <person name="Hughes K.W."/>
            <person name="Mata J.L."/>
            <person name="Ishikawa N.K."/>
            <person name="Vargas-Isla R."/>
            <person name="Ushijima S."/>
            <person name="Smith C.A."/>
            <person name="Ahrendt S."/>
            <person name="Andreopoulos W."/>
            <person name="He G."/>
            <person name="Labutti K."/>
            <person name="Lipzen A."/>
            <person name="Ng V."/>
            <person name="Sandor L."/>
            <person name="Barry K."/>
            <person name="Martinez A.T."/>
            <person name="Xiao Y."/>
            <person name="Gibbons J.G."/>
            <person name="Terashima K."/>
            <person name="Hibbett D.S."/>
            <person name="Grigoriev I.V."/>
        </authorList>
    </citation>
    <scope>NUCLEOTIDE SEQUENCE</scope>
    <source>
        <strain evidence="2">TFB7829</strain>
    </source>
</reference>
<dbReference type="AlphaFoldDB" id="A0AA38PYI5"/>
<evidence type="ECO:0000313" key="2">
    <source>
        <dbReference type="EMBL" id="KAJ3984096.1"/>
    </source>
</evidence>
<name>A0AA38PYI5_9AGAR</name>
<feature type="region of interest" description="Disordered" evidence="1">
    <location>
        <begin position="1"/>
        <end position="30"/>
    </location>
</feature>
<evidence type="ECO:0000256" key="1">
    <source>
        <dbReference type="SAM" id="MobiDB-lite"/>
    </source>
</evidence>
<protein>
    <submittedName>
        <fullName evidence="2">Uncharacterized protein</fullName>
    </submittedName>
</protein>
<dbReference type="EMBL" id="MU802000">
    <property type="protein sequence ID" value="KAJ3984096.1"/>
    <property type="molecule type" value="Genomic_DNA"/>
</dbReference>
<feature type="compositionally biased region" description="Basic and acidic residues" evidence="1">
    <location>
        <begin position="13"/>
        <end position="30"/>
    </location>
</feature>
<gene>
    <name evidence="2" type="ORF">F5890DRAFT_94436</name>
</gene>
<proteinExistence type="predicted"/>
<comment type="caution">
    <text evidence="2">The sequence shown here is derived from an EMBL/GenBank/DDBJ whole genome shotgun (WGS) entry which is preliminary data.</text>
</comment>
<feature type="region of interest" description="Disordered" evidence="1">
    <location>
        <begin position="114"/>
        <end position="138"/>
    </location>
</feature>
<organism evidence="2 3">
    <name type="scientific">Lentinula detonsa</name>
    <dbReference type="NCBI Taxonomy" id="2804962"/>
    <lineage>
        <taxon>Eukaryota</taxon>
        <taxon>Fungi</taxon>
        <taxon>Dikarya</taxon>
        <taxon>Basidiomycota</taxon>
        <taxon>Agaricomycotina</taxon>
        <taxon>Agaricomycetes</taxon>
        <taxon>Agaricomycetidae</taxon>
        <taxon>Agaricales</taxon>
        <taxon>Marasmiineae</taxon>
        <taxon>Omphalotaceae</taxon>
        <taxon>Lentinula</taxon>
    </lineage>
</organism>